<dbReference type="AlphaFoldDB" id="M7YHS7"/>
<dbReference type="InterPro" id="IPR012337">
    <property type="entry name" value="RNaseH-like_sf"/>
</dbReference>
<protein>
    <recommendedName>
        <fullName evidence="7">Reverse transcriptase zinc-binding domain-containing protein</fullName>
    </recommendedName>
</protein>
<dbReference type="InterPro" id="IPR003690">
    <property type="entry name" value="MTERF"/>
</dbReference>
<dbReference type="SMART" id="SM00733">
    <property type="entry name" value="Mterf"/>
    <property type="match status" value="7"/>
</dbReference>
<evidence type="ECO:0000259" key="4">
    <source>
        <dbReference type="Pfam" id="PF13456"/>
    </source>
</evidence>
<dbReference type="InterPro" id="IPR044730">
    <property type="entry name" value="RNase_H-like_dom_plant"/>
</dbReference>
<keyword evidence="2" id="KW-0806">Transcription termination</keyword>
<feature type="domain" description="Reverse transcriptase zinc-binding" evidence="5">
    <location>
        <begin position="24"/>
        <end position="94"/>
    </location>
</feature>
<dbReference type="PANTHER" id="PTHR13068">
    <property type="entry name" value="CGI-12 PROTEIN-RELATED"/>
    <property type="match status" value="1"/>
</dbReference>
<evidence type="ECO:0000313" key="6">
    <source>
        <dbReference type="EMBL" id="EMS46757.1"/>
    </source>
</evidence>
<evidence type="ECO:0000256" key="1">
    <source>
        <dbReference type="ARBA" id="ARBA00007692"/>
    </source>
</evidence>
<dbReference type="eggNOG" id="KOG1267">
    <property type="taxonomic scope" value="Eukaryota"/>
</dbReference>
<dbReference type="InterPro" id="IPR036397">
    <property type="entry name" value="RNaseH_sf"/>
</dbReference>
<feature type="domain" description="RNase H type-1" evidence="4">
    <location>
        <begin position="146"/>
        <end position="238"/>
    </location>
</feature>
<name>M7YHS7_TRIUA</name>
<evidence type="ECO:0000256" key="3">
    <source>
        <dbReference type="ARBA" id="ARBA00022946"/>
    </source>
</evidence>
<dbReference type="EMBL" id="KD270297">
    <property type="protein sequence ID" value="EMS46757.1"/>
    <property type="molecule type" value="Genomic_DNA"/>
</dbReference>
<dbReference type="InterPro" id="IPR026960">
    <property type="entry name" value="RVT-Znf"/>
</dbReference>
<keyword evidence="2" id="KW-0804">Transcription</keyword>
<sequence>MESEENQLCLEQGKKMESTAGASNPSYTWDSVWNLVCPAKIKIFMWRALQSAIPCRSILANKHLKINPSYPACNQGPDDIRHMLFACKLAIDVWKMLGLELVIKQALKVDKAVRGLIANYTISYSPKAHVYSDAWLKPKYGYVKLNVDAGFDSDTLAATFGAVIRDHRGKFITAANEKMDLCFDSFAAEAIAVRFGLNFANTVGCSKIEVNSDSMKVEKKFIKKGKKMDDENGAHAHREIEVEPILTNHDTERPLQSIAAAAATGPAAGYAMLRLRECVVSRLLFSPSTSPICSLRRLLSATASPHISPNPSSFAIEEYLVGTCGLTRPQALKASTKLSHLKSPTKPDAVLTFLAGLGLSGADVAAVVGKDPRLLCAKVDQTLALKVVGLTGLGLSRPDIARLVSLAPECLRSRNIVSKLRYYQPLFGSFHSFLRLLKRSSHLVSSDLDKLVKPNVAFLRDCGLGACDIANLCIAVPRMLTTNPERIGAMVACAERLGVPRGAGMLRQALQAVAFLSEEKIASKVEYLKNTFRWSDAQVRVAVCGAPFVLRKSKESLKRRSEFLFSEVGLEPVYVAHRPIILCLSLDGRVRPRYYVLKFLKENGLVDRELSFHTAVMMTEKVFVEKLICPHKEAAPHLAEDYAAACKGEVPTNFRFT</sequence>
<evidence type="ECO:0000256" key="2">
    <source>
        <dbReference type="ARBA" id="ARBA00022472"/>
    </source>
</evidence>
<dbReference type="eggNOG" id="KOG1075">
    <property type="taxonomic scope" value="Eukaryota"/>
</dbReference>
<dbReference type="GO" id="GO:0003676">
    <property type="term" value="F:nucleic acid binding"/>
    <property type="evidence" value="ECO:0007669"/>
    <property type="project" value="InterPro"/>
</dbReference>
<evidence type="ECO:0008006" key="7">
    <source>
        <dbReference type="Google" id="ProtNLM"/>
    </source>
</evidence>
<dbReference type="FunFam" id="1.25.70.10:FF:000001">
    <property type="entry name" value="Mitochondrial transcription termination factor-like"/>
    <property type="match status" value="1"/>
</dbReference>
<dbReference type="STRING" id="4572.M7YHS7"/>
<dbReference type="Gene3D" id="3.30.420.10">
    <property type="entry name" value="Ribonuclease H-like superfamily/Ribonuclease H"/>
    <property type="match status" value="1"/>
</dbReference>
<dbReference type="PANTHER" id="PTHR13068:SF148">
    <property type="entry name" value="PORR DOMAIN-CONTAINING PROTEIN"/>
    <property type="match status" value="1"/>
</dbReference>
<accession>M7YHS7</accession>
<dbReference type="GO" id="GO:0006353">
    <property type="term" value="P:DNA-templated transcription termination"/>
    <property type="evidence" value="ECO:0007669"/>
    <property type="project" value="UniProtKB-KW"/>
</dbReference>
<proteinExistence type="inferred from homology"/>
<dbReference type="Pfam" id="PF02536">
    <property type="entry name" value="mTERF"/>
    <property type="match status" value="1"/>
</dbReference>
<dbReference type="Pfam" id="PF13456">
    <property type="entry name" value="RVT_3"/>
    <property type="match status" value="1"/>
</dbReference>
<organism evidence="6">
    <name type="scientific">Triticum urartu</name>
    <name type="common">Red wild einkorn</name>
    <name type="synonym">Crithodium urartu</name>
    <dbReference type="NCBI Taxonomy" id="4572"/>
    <lineage>
        <taxon>Eukaryota</taxon>
        <taxon>Viridiplantae</taxon>
        <taxon>Streptophyta</taxon>
        <taxon>Embryophyta</taxon>
        <taxon>Tracheophyta</taxon>
        <taxon>Spermatophyta</taxon>
        <taxon>Magnoliopsida</taxon>
        <taxon>Liliopsida</taxon>
        <taxon>Poales</taxon>
        <taxon>Poaceae</taxon>
        <taxon>BOP clade</taxon>
        <taxon>Pooideae</taxon>
        <taxon>Triticodae</taxon>
        <taxon>Triticeae</taxon>
        <taxon>Triticinae</taxon>
        <taxon>Triticum</taxon>
    </lineage>
</organism>
<dbReference type="SUPFAM" id="SSF53098">
    <property type="entry name" value="Ribonuclease H-like"/>
    <property type="match status" value="1"/>
</dbReference>
<dbReference type="GO" id="GO:0004523">
    <property type="term" value="F:RNA-DNA hybrid ribonuclease activity"/>
    <property type="evidence" value="ECO:0007669"/>
    <property type="project" value="InterPro"/>
</dbReference>
<dbReference type="CDD" id="cd06222">
    <property type="entry name" value="RNase_H_like"/>
    <property type="match status" value="1"/>
</dbReference>
<dbReference type="Gene3D" id="1.25.70.10">
    <property type="entry name" value="Transcription termination factor 3, mitochondrial"/>
    <property type="match status" value="1"/>
</dbReference>
<gene>
    <name evidence="6" type="ORF">TRIUR3_07925</name>
</gene>
<dbReference type="Pfam" id="PF13966">
    <property type="entry name" value="zf-RVT"/>
    <property type="match status" value="1"/>
</dbReference>
<dbReference type="InterPro" id="IPR002156">
    <property type="entry name" value="RNaseH_domain"/>
</dbReference>
<evidence type="ECO:0000259" key="5">
    <source>
        <dbReference type="Pfam" id="PF13966"/>
    </source>
</evidence>
<keyword evidence="3" id="KW-0809">Transit peptide</keyword>
<comment type="similarity">
    <text evidence="1">Belongs to the mTERF family.</text>
</comment>
<keyword evidence="2" id="KW-0805">Transcription regulation</keyword>
<reference evidence="6" key="1">
    <citation type="journal article" date="2013" name="Nature">
        <title>Draft genome of the wheat A-genome progenitor Triticum urartu.</title>
        <authorList>
            <person name="Ling H.Q."/>
            <person name="Zhao S."/>
            <person name="Liu D."/>
            <person name="Wang J."/>
            <person name="Sun H."/>
            <person name="Zhang C."/>
            <person name="Fan H."/>
            <person name="Li D."/>
            <person name="Dong L."/>
            <person name="Tao Y."/>
            <person name="Gao C."/>
            <person name="Wu H."/>
            <person name="Li Y."/>
            <person name="Cui Y."/>
            <person name="Guo X."/>
            <person name="Zheng S."/>
            <person name="Wang B."/>
            <person name="Yu K."/>
            <person name="Liang Q."/>
            <person name="Yang W."/>
            <person name="Lou X."/>
            <person name="Chen J."/>
            <person name="Feng M."/>
            <person name="Jian J."/>
            <person name="Zhang X."/>
            <person name="Luo G."/>
            <person name="Jiang Y."/>
            <person name="Liu J."/>
            <person name="Wang Z."/>
            <person name="Sha Y."/>
            <person name="Zhang B."/>
            <person name="Wu H."/>
            <person name="Tang D."/>
            <person name="Shen Q."/>
            <person name="Xue P."/>
            <person name="Zou S."/>
            <person name="Wang X."/>
            <person name="Liu X."/>
            <person name="Wang F."/>
            <person name="Yang Y."/>
            <person name="An X."/>
            <person name="Dong Z."/>
            <person name="Zhang K."/>
            <person name="Zhang X."/>
            <person name="Luo M.C."/>
            <person name="Dvorak J."/>
            <person name="Tong Y."/>
            <person name="Wang J."/>
            <person name="Yang H."/>
            <person name="Li Z."/>
            <person name="Wang D."/>
            <person name="Zhang A."/>
            <person name="Wang J."/>
        </authorList>
    </citation>
    <scope>NUCLEOTIDE SEQUENCE</scope>
</reference>
<dbReference type="InterPro" id="IPR038538">
    <property type="entry name" value="MTERF_sf"/>
</dbReference>